<gene>
    <name evidence="5" type="ORF">H7344_14730</name>
</gene>
<dbReference type="PANTHER" id="PTHR43767:SF10">
    <property type="entry name" value="SURFACTIN SYNTHASE SUBUNIT 1"/>
    <property type="match status" value="1"/>
</dbReference>
<evidence type="ECO:0000259" key="3">
    <source>
        <dbReference type="Pfam" id="PF00501"/>
    </source>
</evidence>
<dbReference type="SUPFAM" id="SSF56801">
    <property type="entry name" value="Acetyl-CoA synthetase-like"/>
    <property type="match status" value="1"/>
</dbReference>
<dbReference type="EMBL" id="JACMYC010000008">
    <property type="protein sequence ID" value="MBC2961555.1"/>
    <property type="molecule type" value="Genomic_DNA"/>
</dbReference>
<feature type="domain" description="AMP-dependent synthetase/ligase" evidence="3">
    <location>
        <begin position="112"/>
        <end position="327"/>
    </location>
</feature>
<feature type="transmembrane region" description="Helical" evidence="2">
    <location>
        <begin position="684"/>
        <end position="701"/>
    </location>
</feature>
<reference evidence="5 6" key="1">
    <citation type="submission" date="2020-08" db="EMBL/GenBank/DDBJ databases">
        <title>novel species in genus Nocardioides.</title>
        <authorList>
            <person name="Zhang G."/>
        </authorList>
    </citation>
    <scope>NUCLEOTIDE SEQUENCE [LARGE SCALE GENOMIC DNA]</scope>
    <source>
        <strain evidence="5 6">SC8A-24</strain>
    </source>
</reference>
<dbReference type="RefSeq" id="WP_186346756.1">
    <property type="nucleotide sequence ID" value="NZ_BMMR01000006.1"/>
</dbReference>
<keyword evidence="2" id="KW-1133">Transmembrane helix</keyword>
<dbReference type="InterPro" id="IPR009081">
    <property type="entry name" value="PP-bd_ACP"/>
</dbReference>
<dbReference type="Proteomes" id="UP000604001">
    <property type="component" value="Unassembled WGS sequence"/>
</dbReference>
<feature type="transmembrane region" description="Helical" evidence="2">
    <location>
        <begin position="651"/>
        <end position="672"/>
    </location>
</feature>
<dbReference type="InterPro" id="IPR042099">
    <property type="entry name" value="ANL_N_sf"/>
</dbReference>
<protein>
    <submittedName>
        <fullName evidence="5">AMP-binding protein</fullName>
    </submittedName>
</protein>
<feature type="compositionally biased region" description="Polar residues" evidence="1">
    <location>
        <begin position="859"/>
        <end position="883"/>
    </location>
</feature>
<keyword evidence="2" id="KW-0472">Membrane</keyword>
<keyword evidence="2" id="KW-0812">Transmembrane</keyword>
<keyword evidence="6" id="KW-1185">Reference proteome</keyword>
<feature type="region of interest" description="Disordered" evidence="1">
    <location>
        <begin position="836"/>
        <end position="883"/>
    </location>
</feature>
<accession>A0ABR6UBB0</accession>
<dbReference type="InterPro" id="IPR050237">
    <property type="entry name" value="ATP-dep_AMP-bd_enzyme"/>
</dbReference>
<comment type="caution">
    <text evidence="5">The sequence shown here is derived from an EMBL/GenBank/DDBJ whole genome shotgun (WGS) entry which is preliminary data.</text>
</comment>
<evidence type="ECO:0000259" key="4">
    <source>
        <dbReference type="Pfam" id="PF00550"/>
    </source>
</evidence>
<dbReference type="Pfam" id="PF00501">
    <property type="entry name" value="AMP-binding"/>
    <property type="match status" value="1"/>
</dbReference>
<organism evidence="5 6">
    <name type="scientific">Nocardioides deserti</name>
    <dbReference type="NCBI Taxonomy" id="1588644"/>
    <lineage>
        <taxon>Bacteria</taxon>
        <taxon>Bacillati</taxon>
        <taxon>Actinomycetota</taxon>
        <taxon>Actinomycetes</taxon>
        <taxon>Propionibacteriales</taxon>
        <taxon>Nocardioidaceae</taxon>
        <taxon>Nocardioides</taxon>
    </lineage>
</organism>
<dbReference type="SUPFAM" id="SSF47336">
    <property type="entry name" value="ACP-like"/>
    <property type="match status" value="1"/>
</dbReference>
<dbReference type="PANTHER" id="PTHR43767">
    <property type="entry name" value="LONG-CHAIN-FATTY-ACID--COA LIGASE"/>
    <property type="match status" value="1"/>
</dbReference>
<evidence type="ECO:0000256" key="1">
    <source>
        <dbReference type="SAM" id="MobiDB-lite"/>
    </source>
</evidence>
<dbReference type="Gene3D" id="1.10.1200.10">
    <property type="entry name" value="ACP-like"/>
    <property type="match status" value="1"/>
</dbReference>
<dbReference type="InterPro" id="IPR000873">
    <property type="entry name" value="AMP-dep_synth/lig_dom"/>
</dbReference>
<dbReference type="Gene3D" id="3.40.50.12780">
    <property type="entry name" value="N-terminal domain of ligase-like"/>
    <property type="match status" value="1"/>
</dbReference>
<dbReference type="InterPro" id="IPR036736">
    <property type="entry name" value="ACP-like_sf"/>
</dbReference>
<evidence type="ECO:0000256" key="2">
    <source>
        <dbReference type="SAM" id="Phobius"/>
    </source>
</evidence>
<name>A0ABR6UBB0_9ACTN</name>
<sequence length="883" mass="93593">MLSRPPTRRVALATDLARFGDRPALVEGTRVLSYAALAARVDEVGRALGGTRRLVLVAAGNDLGTVVAHLGALAAGHVVLLTADRDESVAELVAAYDPDVVVRGGRVEERRERSAHDLHPDLALLLSTSGTTGSPRLVRLGAEGVQANAEAIAEYLSVRDSDVAVTTLPLHYCYGLSVLHSHLVRGARVVLTSLSVVDACFWDLVREQRVTSLSGVPHTFELLDRVGFGAEALPSLRYLTQAGGRMAPERVCRYAELGQRQGFDLFVMYGQTEATARMAYLPPDLALEHPSAVGVAVPGGRLRIDAPDPSTGVGELVYAGPNVMLGYATTPADLARPREVAELRTGDLARIDDAGLVEVVGRAARFAKVYGLRVDLDRVDHLLADDGLVASCASDDERLVVAVQPPGRAGRPGQDRRLEARVGAKVRAITSLPPSAVRVVVVLELPRLASGKPDTRAVLALAADARPPAPEDVRGTFALVLGAERVDDGDTFASLGGDSLSYVEMTVRLEELLGSLPAGWHARPVGELEALRRDGDAARRPRPRNRSVETGVLLRALAITAIVATHGNLLDLTGGAHLLLGLVGFNLARFHLTGASASERARRLLRSTARIAVPTVVWVGTMTIVAGAYPWRTALLLNGVAGPPSWSEPAWHLWFVEAVVALLLATAVLVALPGVHQLERRWPFWFPVALAVAALTTRYDLVSLRGGDEIHRAHVVVWLVALGWAAARATSWQHRAVVSLLLASTVPGFFGDPAREAAVVVGLLVLVWVPTVRLPSAVARACGTVAGASLWTYLTHWQVYPHLEDRWPLLALLASLAVGIAAQHAWTATTAAAGRVGSGLRAPRRPEPQRTAPGGGSVIATSPDSSTGRAPGTTLTATGVPTG</sequence>
<evidence type="ECO:0000313" key="5">
    <source>
        <dbReference type="EMBL" id="MBC2961555.1"/>
    </source>
</evidence>
<dbReference type="Pfam" id="PF00550">
    <property type="entry name" value="PP-binding"/>
    <property type="match status" value="1"/>
</dbReference>
<feature type="transmembrane region" description="Helical" evidence="2">
    <location>
        <begin position="572"/>
        <end position="590"/>
    </location>
</feature>
<evidence type="ECO:0000313" key="6">
    <source>
        <dbReference type="Proteomes" id="UP000604001"/>
    </source>
</evidence>
<feature type="transmembrane region" description="Helical" evidence="2">
    <location>
        <begin position="611"/>
        <end position="631"/>
    </location>
</feature>
<feature type="domain" description="Carrier" evidence="4">
    <location>
        <begin position="472"/>
        <end position="514"/>
    </location>
</feature>
<proteinExistence type="predicted"/>